<evidence type="ECO:0000256" key="6">
    <source>
        <dbReference type="SAM" id="Phobius"/>
    </source>
</evidence>
<organism evidence="8 9">
    <name type="scientific">Paenibacillus profundus</name>
    <dbReference type="NCBI Taxonomy" id="1173085"/>
    <lineage>
        <taxon>Bacteria</taxon>
        <taxon>Bacillati</taxon>
        <taxon>Bacillota</taxon>
        <taxon>Bacilli</taxon>
        <taxon>Bacillales</taxon>
        <taxon>Paenibacillaceae</taxon>
        <taxon>Paenibacillus</taxon>
    </lineage>
</organism>
<dbReference type="InterPro" id="IPR035906">
    <property type="entry name" value="MetI-like_sf"/>
</dbReference>
<dbReference type="PANTHER" id="PTHR43496:SF1">
    <property type="entry name" value="POLYGALACTURONAN_RHAMNOGALACTURONAN TRANSPORT SYSTEM PERMEASE PROTEIN YTEP"/>
    <property type="match status" value="1"/>
</dbReference>
<feature type="domain" description="ABC transmembrane type-1" evidence="7">
    <location>
        <begin position="66"/>
        <end position="141"/>
    </location>
</feature>
<evidence type="ECO:0000259" key="7">
    <source>
        <dbReference type="PROSITE" id="PS50928"/>
    </source>
</evidence>
<keyword evidence="9" id="KW-1185">Reference proteome</keyword>
<evidence type="ECO:0000313" key="9">
    <source>
        <dbReference type="Proteomes" id="UP001199916"/>
    </source>
</evidence>
<dbReference type="PANTHER" id="PTHR43496">
    <property type="entry name" value="PROTEIN LPLB"/>
    <property type="match status" value="1"/>
</dbReference>
<dbReference type="InterPro" id="IPR000515">
    <property type="entry name" value="MetI-like"/>
</dbReference>
<accession>A0ABS8YDW5</accession>
<proteinExistence type="predicted"/>
<dbReference type="EMBL" id="JAJNBZ010000006">
    <property type="protein sequence ID" value="MCE5169861.1"/>
    <property type="molecule type" value="Genomic_DNA"/>
</dbReference>
<feature type="transmembrane region" description="Helical" evidence="6">
    <location>
        <begin position="7"/>
        <end position="33"/>
    </location>
</feature>
<feature type="transmembrane region" description="Helical" evidence="6">
    <location>
        <begin position="103"/>
        <end position="123"/>
    </location>
</feature>
<evidence type="ECO:0000256" key="1">
    <source>
        <dbReference type="ARBA" id="ARBA00004141"/>
    </source>
</evidence>
<protein>
    <recommendedName>
        <fullName evidence="7">ABC transmembrane type-1 domain-containing protein</fullName>
    </recommendedName>
</protein>
<reference evidence="8 9" key="1">
    <citation type="submission" date="2021-11" db="EMBL/GenBank/DDBJ databases">
        <title>Draft genome sequence of Paenibacillus profundus YoMME, a new Gram-positive bacteria with exoelectrogenic properties.</title>
        <authorList>
            <person name="Hubenova Y."/>
            <person name="Hubenova E."/>
            <person name="Manasiev Y."/>
            <person name="Peykov S."/>
            <person name="Mitov M."/>
        </authorList>
    </citation>
    <scope>NUCLEOTIDE SEQUENCE [LARGE SCALE GENOMIC DNA]</scope>
    <source>
        <strain evidence="8 9">YoMME</strain>
    </source>
</reference>
<keyword evidence="2" id="KW-0813">Transport</keyword>
<sequence>MRREWPLHLMLIPGVIVTLIYSYGPMFGLVMAFQKFEPILGFFKSKFVGWDNFTYVFNLPDFYQVLWNTLVIAILKIVFGLIIPLILALLLNELRLKWFMKTVQTSIFLPFFLSWTVLGGVIFELFSLQGHFVRIVRAASL</sequence>
<dbReference type="SUPFAM" id="SSF161098">
    <property type="entry name" value="MetI-like"/>
    <property type="match status" value="1"/>
</dbReference>
<comment type="caution">
    <text evidence="8">The sequence shown here is derived from an EMBL/GenBank/DDBJ whole genome shotgun (WGS) entry which is preliminary data.</text>
</comment>
<dbReference type="Proteomes" id="UP001199916">
    <property type="component" value="Unassembled WGS sequence"/>
</dbReference>
<evidence type="ECO:0000313" key="8">
    <source>
        <dbReference type="EMBL" id="MCE5169861.1"/>
    </source>
</evidence>
<evidence type="ECO:0000256" key="2">
    <source>
        <dbReference type="ARBA" id="ARBA00022448"/>
    </source>
</evidence>
<name>A0ABS8YDW5_9BACL</name>
<dbReference type="Gene3D" id="1.10.3720.10">
    <property type="entry name" value="MetI-like"/>
    <property type="match status" value="1"/>
</dbReference>
<evidence type="ECO:0000256" key="3">
    <source>
        <dbReference type="ARBA" id="ARBA00022692"/>
    </source>
</evidence>
<evidence type="ECO:0000256" key="4">
    <source>
        <dbReference type="ARBA" id="ARBA00022989"/>
    </source>
</evidence>
<keyword evidence="4 6" id="KW-1133">Transmembrane helix</keyword>
<feature type="transmembrane region" description="Helical" evidence="6">
    <location>
        <begin position="65"/>
        <end position="91"/>
    </location>
</feature>
<evidence type="ECO:0000256" key="5">
    <source>
        <dbReference type="ARBA" id="ARBA00023136"/>
    </source>
</evidence>
<gene>
    <name evidence="8" type="ORF">LQV63_11105</name>
</gene>
<dbReference type="RefSeq" id="WP_233696747.1">
    <property type="nucleotide sequence ID" value="NZ_JAJNBZ010000006.1"/>
</dbReference>
<keyword evidence="3 6" id="KW-0812">Transmembrane</keyword>
<keyword evidence="5 6" id="KW-0472">Membrane</keyword>
<dbReference type="PROSITE" id="PS50928">
    <property type="entry name" value="ABC_TM1"/>
    <property type="match status" value="1"/>
</dbReference>
<comment type="subcellular location">
    <subcellularLocation>
        <location evidence="1">Membrane</location>
        <topology evidence="1">Multi-pass membrane protein</topology>
    </subcellularLocation>
</comment>